<protein>
    <submittedName>
        <fullName evidence="1">Uncharacterized protein</fullName>
    </submittedName>
</protein>
<dbReference type="EMBL" id="UGYW01000002">
    <property type="protein sequence ID" value="SUJ07012.1"/>
    <property type="molecule type" value="Genomic_DNA"/>
</dbReference>
<name>A0A380BTU3_SPHSI</name>
<accession>A0A380BTU3</accession>
<sequence length="45" mass="5131">MVILKDKDKSCNLIRHPEFSEESYLCNDKEMKISLGFIKIKAASG</sequence>
<proteinExistence type="predicted"/>
<dbReference type="Proteomes" id="UP000254893">
    <property type="component" value="Unassembled WGS sequence"/>
</dbReference>
<gene>
    <name evidence="1" type="ORF">NCTC11388_01716</name>
</gene>
<organism evidence="1 2">
    <name type="scientific">Sphingobacterium spiritivorum</name>
    <name type="common">Flavobacterium spiritivorum</name>
    <dbReference type="NCBI Taxonomy" id="258"/>
    <lineage>
        <taxon>Bacteria</taxon>
        <taxon>Pseudomonadati</taxon>
        <taxon>Bacteroidota</taxon>
        <taxon>Sphingobacteriia</taxon>
        <taxon>Sphingobacteriales</taxon>
        <taxon>Sphingobacteriaceae</taxon>
        <taxon>Sphingobacterium</taxon>
    </lineage>
</organism>
<reference evidence="1 2" key="1">
    <citation type="submission" date="2018-06" db="EMBL/GenBank/DDBJ databases">
        <authorList>
            <consortium name="Pathogen Informatics"/>
            <person name="Doyle S."/>
        </authorList>
    </citation>
    <scope>NUCLEOTIDE SEQUENCE [LARGE SCALE GENOMIC DNA]</scope>
    <source>
        <strain evidence="1 2">NCTC11388</strain>
    </source>
</reference>
<evidence type="ECO:0000313" key="2">
    <source>
        <dbReference type="Proteomes" id="UP000254893"/>
    </source>
</evidence>
<dbReference type="AlphaFoldDB" id="A0A380BTU3"/>
<evidence type="ECO:0000313" key="1">
    <source>
        <dbReference type="EMBL" id="SUJ07012.1"/>
    </source>
</evidence>